<feature type="compositionally biased region" description="Basic and acidic residues" evidence="2">
    <location>
        <begin position="429"/>
        <end position="450"/>
    </location>
</feature>
<feature type="region of interest" description="Disordered" evidence="2">
    <location>
        <begin position="1276"/>
        <end position="1327"/>
    </location>
</feature>
<feature type="compositionally biased region" description="Low complexity" evidence="2">
    <location>
        <begin position="2289"/>
        <end position="2301"/>
    </location>
</feature>
<comment type="caution">
    <text evidence="3">The sequence shown here is derived from an EMBL/GenBank/DDBJ whole genome shotgun (WGS) entry which is preliminary data.</text>
</comment>
<feature type="region of interest" description="Disordered" evidence="2">
    <location>
        <begin position="133"/>
        <end position="153"/>
    </location>
</feature>
<feature type="compositionally biased region" description="Basic and acidic residues" evidence="2">
    <location>
        <begin position="528"/>
        <end position="540"/>
    </location>
</feature>
<keyword evidence="1" id="KW-0175">Coiled coil</keyword>
<feature type="compositionally biased region" description="Polar residues" evidence="2">
    <location>
        <begin position="1609"/>
        <end position="1621"/>
    </location>
</feature>
<feature type="compositionally biased region" description="Polar residues" evidence="2">
    <location>
        <begin position="2228"/>
        <end position="2241"/>
    </location>
</feature>
<feature type="region of interest" description="Disordered" evidence="2">
    <location>
        <begin position="1560"/>
        <end position="1621"/>
    </location>
</feature>
<dbReference type="Proteomes" id="UP000827092">
    <property type="component" value="Unassembled WGS sequence"/>
</dbReference>
<feature type="compositionally biased region" description="Low complexity" evidence="2">
    <location>
        <begin position="2183"/>
        <end position="2203"/>
    </location>
</feature>
<feature type="compositionally biased region" description="Basic and acidic residues" evidence="2">
    <location>
        <begin position="575"/>
        <end position="584"/>
    </location>
</feature>
<feature type="compositionally biased region" description="Basic and acidic residues" evidence="2">
    <location>
        <begin position="2079"/>
        <end position="2117"/>
    </location>
</feature>
<dbReference type="GO" id="GO:0008017">
    <property type="term" value="F:microtubule binding"/>
    <property type="evidence" value="ECO:0007669"/>
    <property type="project" value="InterPro"/>
</dbReference>
<feature type="compositionally biased region" description="Basic and acidic residues" evidence="2">
    <location>
        <begin position="2211"/>
        <end position="2227"/>
    </location>
</feature>
<feature type="region of interest" description="Disordered" evidence="2">
    <location>
        <begin position="1113"/>
        <end position="1134"/>
    </location>
</feature>
<feature type="region of interest" description="Disordered" evidence="2">
    <location>
        <begin position="322"/>
        <end position="457"/>
    </location>
</feature>
<keyword evidence="4" id="KW-1185">Reference proteome</keyword>
<feature type="region of interest" description="Disordered" evidence="2">
    <location>
        <begin position="1634"/>
        <end position="1668"/>
    </location>
</feature>
<feature type="compositionally biased region" description="Low complexity" evidence="2">
    <location>
        <begin position="1183"/>
        <end position="1200"/>
    </location>
</feature>
<gene>
    <name evidence="3" type="ORF">JTE90_010138</name>
</gene>
<sequence length="2755" mass="308290">MYQTRGASWIGFEDAQRAINALKEEIEQAEKKLSKADQALKLDRRDASSRISQQTSSTSVIPNISNKNELRKPFVKEVVPKHQLHKNKPHKRHGKLTAPKVIRFSSDSEDQPNFVPSKIHSLLPTRIEISKITSSDSSSSHKNLNYDSSSSGKTSSLIADTYANIDSKLSSLIERNEKKKDAVVPKIAFTYWEKEFLKSYADISDVEMMSSQSDKPLENITNGMEWTPVFNNSKLPRTKKIVDDGLGSLKQIIERQKRLHEEISKSERSQSPSENFDHSLKPNPGSREFPSKDITYTDIEAEAQVRPPPVRKVRLVTALPRYRGFSTPGSFPTGNSQSKFKFSKKTSHSNTDKKTTTLQKQSRRITITNKNDVTESPAKKNKETTEDQEEEDSENIQNRIEKDADSNPLSHDASPVSPQKDMENIPDSKLIDEILSDNDKENSLNDHSTDTHMSSNKEVLDKFLDKSEKKSEEQFRVPKFIPCKSVKRKAFKVHADEKMAPSPKIRHYDTKSVRDYIKKKKAERRKRHMEEHKKSLEEVERKKESLQKLLEFQKQCLNVPNPKTLSPSKPSQSKVETKTKDSELHLSSSECILPNKDNIENVHLDTTKKSQLPSNKKFIGDLHSNSLQKDVNQNENIENYQQKDISEVSQKKKDKEVQTNFINVELETSDKTHSEANYINVEPNTVSSDRTHSEMNYVNKGNHANKLQEVSLTSIEYQSSNVTGYLSSINSSTELSQLPSLDEFLPQLNLENKRSKFSKGKLLPAEALKNLVKSIDERTAPYEHLVRTKAWVDQSPPPPNRKSAAKTVPQPNFSPRKSTKDKMDTDFVVDVAKSLHSLEKSSFIEQVKDIGDTSNLYTQLLGNISEDKRNTSYRENTLREVAKASSPTVIDSHGYHLVEGSLESESSVYNENNANSKITSHDNREAQTPSNLIISEFETPKVVPDPFNLINTWIRKPLGIPISPKESEVIPTEQDTTNRVSDYAKNSQDIETSTCTSPMYSSFASESIKSFQNSVKQSTSPSNQSETPNENKSLSGYSSRTLTPNSYTSVATGSSTSQTLNSRNNSENEIGEPENLHLQPENNRHETGIKEKSPSESSISEIVSVIVNSKNGEQVSMDVPNMNSSSSKVGSPEEQKLSDVVENASDVSSNHEVLKSLKGSIQEDMEGSFHENDDQKQIFVSSRESSPASAISEAKSPSIPSEEKELSEENISEVSLTSEKDVFIDFTQPVRLALSDGVPKSLKILKDSVVNTEQYRSPQVVIRVGSEAATGTAVIAVSESQKKLPTKEHEESRLSFPVPPKTELSQEAKSDSSASPNSGSPNYEQDQFEQISNGSVEEIFEEKASSTSTVKEDLNSSRESSNLYGHASVSTKSSTSNVAEDLSVVEKLKEKKQISNKRSRHLSSPSPPSLSENDSISSIAMASSNYAPSSSAANESLLSDDSFARLTEDVVRKMSHEEKRRATHQLAVLRFEEKTLVEKTRDKMALLESIKKNLRAKGKNAKASHIKKLQKDLISKLRHERAHLRCMQEAYRSMCEMNHTMLTEDKKNWHGHDMVAYQFKKSKEKSQSTKPSSEHKIEMSRTLSGSSSTSAILTEEDVKEAEEVHEVDTQMSKSVTTSSQDSIIETFASEKTISTVSSHSQTPKISPTPFSQSKQGVSQPSPSFNSNESALQGLKKLEASKRHLTKREQRIFQRRKQAEKLLQLQKKLDTEEMAVRELEQKAIELVDKSKKKTRYYLSPSPSATPNALDDDKTPEKSKVSDSVDGNILSEHSLTVQPDNKSNVSELIQIASNPEENITAVSGDSIDEALSRKTNNGTESSSALSASSSVLEIEKSVNSSIKTAENTGESSGVEEAITNGTSSTIKSDSKKDMTSDAYSESFDSAPSQVTLSPVSNSPIIKTSTPSPTSKKGRNFSIKSPISPHRFRRHDSSGSDDSYTISHSETASDQSDIEVRIHALSEELRRRKYEADKLKREKKRKYREQLKGTELSLQKQVEAYDQYIKQVKAELEQIESGPSQSQVVDISSVKPQIKWPRPEQVIDSRCIRKKSLTSDTVLLEQKRSIDQVSSSPEYSEIPFEYPKKKGELPKKLFPTTKDDTSPEKVPKPDVLETNDHKVTDTNVSVSTENISSNKISEFKSETLNKLNFTPKDESEVEESYESNISIGTADIISEKSSTSIKDINSKSIQQSDSFVSSSSVSQSIKTLDEESVEEKADSTIENETTERVSKFTTESQDSEQNSEGGKITPSESSQSSGEYTSGSFVSTITNSDSVKDFESGSLEEAENSDGTLSVSSKKSLDSTSGKHKSDSSDNSTSKSQLLSNKNEKPNKAKHLKVLKSQSVIVNLVTYLSSSMLDDAIRTVINISNNHSKYVPVNHINKVSQKNNCDAHNLALVHKLTEKSIEIIIDDILKLYLKDAFKSIINIANDFQKHNKSHKEDINESLNNNQTPKPTTNISPIESNKPSVSITNDIPEVRTDLVATTIQEKNDNSIFKKQTDWLDDGFVSTPWDTQQLEQQLLLQQYPYLYRKIPNKPPPPYTPPSQTSFPLPIKREKPVEKVDPIKHVTKNIGAVVGCVVDSLLEGKKKGLMVSEITGADFSSVVELRNSCQLTFLDLVFDLTKEIALEIYRDKDEARAPWERVRKLTPKPKFPTDKAKIISTLLKEVERALKLSVSAAESHSEQMRKKPTWASMKLGRKKRDFVDTILIREIKQEEPDWVNYDQEEIAVKKQMADSIFDYLVDDTVQLIKTLEGKFHK</sequence>
<feature type="compositionally biased region" description="Basic and acidic residues" evidence="2">
    <location>
        <begin position="35"/>
        <end position="48"/>
    </location>
</feature>
<dbReference type="EMBL" id="JAFNEN010000411">
    <property type="protein sequence ID" value="KAG8183663.1"/>
    <property type="molecule type" value="Genomic_DNA"/>
</dbReference>
<feature type="compositionally biased region" description="Polar residues" evidence="2">
    <location>
        <begin position="141"/>
        <end position="153"/>
    </location>
</feature>
<dbReference type="GO" id="GO:0034453">
    <property type="term" value="P:microtubule anchoring"/>
    <property type="evidence" value="ECO:0007669"/>
    <property type="project" value="InterPro"/>
</dbReference>
<name>A0AAV6UIT0_9ARAC</name>
<feature type="compositionally biased region" description="Low complexity" evidence="2">
    <location>
        <begin position="1580"/>
        <end position="1590"/>
    </location>
</feature>
<feature type="compositionally biased region" description="Basic and acidic residues" evidence="2">
    <location>
        <begin position="1082"/>
        <end position="1094"/>
    </location>
</feature>
<reference evidence="3 4" key="1">
    <citation type="journal article" date="2022" name="Nat. Ecol. Evol.">
        <title>A masculinizing supergene underlies an exaggerated male reproductive morph in a spider.</title>
        <authorList>
            <person name="Hendrickx F."/>
            <person name="De Corte Z."/>
            <person name="Sonet G."/>
            <person name="Van Belleghem S.M."/>
            <person name="Kostlbacher S."/>
            <person name="Vangestel C."/>
        </authorList>
    </citation>
    <scope>NUCLEOTIDE SEQUENCE [LARGE SCALE GENOMIC DNA]</scope>
    <source>
        <strain evidence="3">W744_W776</strain>
    </source>
</reference>
<feature type="region of interest" description="Disordered" evidence="2">
    <location>
        <begin position="1842"/>
        <end position="1948"/>
    </location>
</feature>
<feature type="compositionally biased region" description="Low complexity" evidence="2">
    <location>
        <begin position="49"/>
        <end position="59"/>
    </location>
</feature>
<feature type="region of interest" description="Disordered" evidence="2">
    <location>
        <begin position="2075"/>
        <end position="2120"/>
    </location>
</feature>
<feature type="compositionally biased region" description="Polar residues" evidence="2">
    <location>
        <begin position="973"/>
        <end position="998"/>
    </location>
</feature>
<feature type="compositionally biased region" description="Basic and acidic residues" evidence="2">
    <location>
        <begin position="1749"/>
        <end position="1761"/>
    </location>
</feature>
<evidence type="ECO:0008006" key="5">
    <source>
        <dbReference type="Google" id="ProtNLM"/>
    </source>
</evidence>
<feature type="region of interest" description="Disordered" evidence="2">
    <location>
        <begin position="2275"/>
        <end position="2331"/>
    </location>
</feature>
<accession>A0AAV6UIT0</accession>
<feature type="region of interest" description="Disordered" evidence="2">
    <location>
        <begin position="1012"/>
        <end position="1098"/>
    </location>
</feature>
<feature type="compositionally biased region" description="Basic and acidic residues" evidence="2">
    <location>
        <begin position="259"/>
        <end position="268"/>
    </location>
</feature>
<dbReference type="PANTHER" id="PTHR13958">
    <property type="entry name" value="CENTROSOME-ASSOCIATED PROTEIN 350"/>
    <property type="match status" value="1"/>
</dbReference>
<feature type="compositionally biased region" description="Basic and acidic residues" evidence="2">
    <location>
        <begin position="1384"/>
        <end position="1393"/>
    </location>
</feature>
<feature type="compositionally biased region" description="Low complexity" evidence="2">
    <location>
        <begin position="2310"/>
        <end position="2321"/>
    </location>
</feature>
<proteinExistence type="predicted"/>
<feature type="region of interest" description="Disordered" evidence="2">
    <location>
        <begin position="1341"/>
        <end position="1414"/>
    </location>
</feature>
<feature type="region of interest" description="Disordered" evidence="2">
    <location>
        <begin position="520"/>
        <end position="540"/>
    </location>
</feature>
<feature type="compositionally biased region" description="Polar residues" evidence="2">
    <location>
        <begin position="1876"/>
        <end position="1908"/>
    </location>
</feature>
<evidence type="ECO:0000256" key="1">
    <source>
        <dbReference type="SAM" id="Coils"/>
    </source>
</evidence>
<evidence type="ECO:0000256" key="2">
    <source>
        <dbReference type="SAM" id="MobiDB-lite"/>
    </source>
</evidence>
<feature type="coiled-coil region" evidence="1">
    <location>
        <begin position="1701"/>
        <end position="1728"/>
    </location>
</feature>
<dbReference type="GO" id="GO:0005813">
    <property type="term" value="C:centrosome"/>
    <property type="evidence" value="ECO:0007669"/>
    <property type="project" value="InterPro"/>
</dbReference>
<dbReference type="InterPro" id="IPR028750">
    <property type="entry name" value="CEP350/CC187"/>
</dbReference>
<feature type="region of interest" description="Disordered" evidence="2">
    <location>
        <begin position="1735"/>
        <end position="1765"/>
    </location>
</feature>
<evidence type="ECO:0000313" key="3">
    <source>
        <dbReference type="EMBL" id="KAG8183663.1"/>
    </source>
</evidence>
<feature type="region of interest" description="Disordered" evidence="2">
    <location>
        <begin position="963"/>
        <end position="998"/>
    </location>
</feature>
<feature type="region of interest" description="Disordered" evidence="2">
    <location>
        <begin position="35"/>
        <end position="67"/>
    </location>
</feature>
<protein>
    <recommendedName>
        <fullName evidence="5">CAP-Gly domain-containing protein</fullName>
    </recommendedName>
</protein>
<organism evidence="3 4">
    <name type="scientific">Oedothorax gibbosus</name>
    <dbReference type="NCBI Taxonomy" id="931172"/>
    <lineage>
        <taxon>Eukaryota</taxon>
        <taxon>Metazoa</taxon>
        <taxon>Ecdysozoa</taxon>
        <taxon>Arthropoda</taxon>
        <taxon>Chelicerata</taxon>
        <taxon>Arachnida</taxon>
        <taxon>Araneae</taxon>
        <taxon>Araneomorphae</taxon>
        <taxon>Entelegynae</taxon>
        <taxon>Araneoidea</taxon>
        <taxon>Linyphiidae</taxon>
        <taxon>Erigoninae</taxon>
        <taxon>Oedothorax</taxon>
    </lineage>
</organism>
<feature type="compositionally biased region" description="Polar residues" evidence="2">
    <location>
        <begin position="558"/>
        <end position="574"/>
    </location>
</feature>
<evidence type="ECO:0000313" key="4">
    <source>
        <dbReference type="Proteomes" id="UP000827092"/>
    </source>
</evidence>
<feature type="compositionally biased region" description="Polar residues" evidence="2">
    <location>
        <begin position="2441"/>
        <end position="2467"/>
    </location>
</feature>
<feature type="region of interest" description="Disordered" evidence="2">
    <location>
        <begin position="2433"/>
        <end position="2467"/>
    </location>
</feature>
<feature type="compositionally biased region" description="Basic and acidic residues" evidence="2">
    <location>
        <begin position="1280"/>
        <end position="1293"/>
    </location>
</feature>
<feature type="region of interest" description="Disordered" evidence="2">
    <location>
        <begin position="2183"/>
        <end position="2263"/>
    </location>
</feature>
<feature type="compositionally biased region" description="Polar residues" evidence="2">
    <location>
        <begin position="1357"/>
        <end position="1378"/>
    </location>
</feature>
<feature type="region of interest" description="Disordered" evidence="2">
    <location>
        <begin position="791"/>
        <end position="821"/>
    </location>
</feature>
<feature type="compositionally biased region" description="Polar residues" evidence="2">
    <location>
        <begin position="1012"/>
        <end position="1068"/>
    </location>
</feature>
<feature type="region of interest" description="Disordered" evidence="2">
    <location>
        <begin position="558"/>
        <end position="586"/>
    </location>
</feature>
<dbReference type="PANTHER" id="PTHR13958:SF3">
    <property type="entry name" value="CAP-GLY DOMAIN-CONTAINING PROTEIN-RELATED"/>
    <property type="match status" value="1"/>
</dbReference>
<feature type="region of interest" description="Disordered" evidence="2">
    <location>
        <begin position="259"/>
        <end position="291"/>
    </location>
</feature>
<feature type="compositionally biased region" description="Low complexity" evidence="2">
    <location>
        <begin position="2248"/>
        <end position="2261"/>
    </location>
</feature>
<feature type="compositionally biased region" description="Low complexity" evidence="2">
    <location>
        <begin position="1311"/>
        <end position="1322"/>
    </location>
</feature>
<feature type="compositionally biased region" description="Basic and acidic residues" evidence="2">
    <location>
        <begin position="1564"/>
        <end position="1579"/>
    </location>
</feature>
<feature type="compositionally biased region" description="Polar residues" evidence="2">
    <location>
        <begin position="1933"/>
        <end position="1948"/>
    </location>
</feature>
<feature type="compositionally biased region" description="Polar residues" evidence="2">
    <location>
        <begin position="356"/>
        <end position="371"/>
    </location>
</feature>
<feature type="region of interest" description="Disordered" evidence="2">
    <location>
        <begin position="1183"/>
        <end position="1212"/>
    </location>
</feature>